<evidence type="ECO:0000256" key="5">
    <source>
        <dbReference type="SAM" id="MobiDB-lite"/>
    </source>
</evidence>
<keyword evidence="2 4" id="KW-0238">DNA-binding</keyword>
<dbReference type="PROSITE" id="PS51900">
    <property type="entry name" value="CB"/>
    <property type="match status" value="1"/>
</dbReference>
<geneLocation type="plasmid" evidence="8 9">
    <name>pNHAL01</name>
</geneLocation>
<proteinExistence type="predicted"/>
<evidence type="ECO:0000259" key="7">
    <source>
        <dbReference type="PROSITE" id="PS51900"/>
    </source>
</evidence>
<dbReference type="KEGG" id="nhl:Nhal_4009"/>
<dbReference type="EMBL" id="CP001799">
    <property type="protein sequence ID" value="ADE17017.1"/>
    <property type="molecule type" value="Genomic_DNA"/>
</dbReference>
<evidence type="ECO:0000313" key="8">
    <source>
        <dbReference type="EMBL" id="ADE17017.1"/>
    </source>
</evidence>
<dbReference type="InterPro" id="IPR011010">
    <property type="entry name" value="DNA_brk_join_enz"/>
</dbReference>
<dbReference type="InterPro" id="IPR010998">
    <property type="entry name" value="Integrase_recombinase_N"/>
</dbReference>
<accession>D5C5G3</accession>
<evidence type="ECO:0000313" key="9">
    <source>
        <dbReference type="Proteomes" id="UP000001844"/>
    </source>
</evidence>
<dbReference type="GO" id="GO:0015074">
    <property type="term" value="P:DNA integration"/>
    <property type="evidence" value="ECO:0007669"/>
    <property type="project" value="UniProtKB-KW"/>
</dbReference>
<dbReference type="SUPFAM" id="SSF56349">
    <property type="entry name" value="DNA breaking-rejoining enzymes"/>
    <property type="match status" value="1"/>
</dbReference>
<gene>
    <name evidence="8" type="ORF">Nhal_4009</name>
</gene>
<dbReference type="InterPro" id="IPR013762">
    <property type="entry name" value="Integrase-like_cat_sf"/>
</dbReference>
<dbReference type="InterPro" id="IPR044068">
    <property type="entry name" value="CB"/>
</dbReference>
<feature type="region of interest" description="Disordered" evidence="5">
    <location>
        <begin position="1"/>
        <end position="23"/>
    </location>
</feature>
<feature type="domain" description="Core-binding (CB)" evidence="7">
    <location>
        <begin position="19"/>
        <end position="96"/>
    </location>
</feature>
<keyword evidence="1" id="KW-0229">DNA integration</keyword>
<dbReference type="AlphaFoldDB" id="D5C5G3"/>
<evidence type="ECO:0000256" key="3">
    <source>
        <dbReference type="ARBA" id="ARBA00023172"/>
    </source>
</evidence>
<evidence type="ECO:0000259" key="6">
    <source>
        <dbReference type="PROSITE" id="PS51898"/>
    </source>
</evidence>
<dbReference type="PANTHER" id="PTHR34605:SF3">
    <property type="entry name" value="P CELL-TYPE AGGLUTINATION PROTEIN MAP4-LIKE-RELATED"/>
    <property type="match status" value="1"/>
</dbReference>
<protein>
    <submittedName>
        <fullName evidence="8">Integrase domain protein SAM domain protein</fullName>
    </submittedName>
</protein>
<dbReference type="GO" id="GO:0006310">
    <property type="term" value="P:DNA recombination"/>
    <property type="evidence" value="ECO:0007669"/>
    <property type="project" value="UniProtKB-KW"/>
</dbReference>
<keyword evidence="3" id="KW-0233">DNA recombination</keyword>
<keyword evidence="9" id="KW-1185">Reference proteome</keyword>
<dbReference type="Gene3D" id="1.10.150.130">
    <property type="match status" value="1"/>
</dbReference>
<sequence>MRRALTPPLPVQEATASEEPEGALVRQHQRYIEAATAENTRRAYRSAIRHFERWGGRLPAEAPTVRAYLLAHAETLNPRTLSLRLTALRHWHQLQGFPDPTAVPEIRKLLQGIARQQGKPKRQAKAFRLEHLEAMVNHLARQSGLKACRDRALLLVGFFGAFRRSELVGVHLEHLQWEPEGILITVPRSKTDQRGEGRLKALPYGEGELCPVTALKAWLKVASIEAGPLFRRVNRWEAILDKPLHPAGVNLVLKAVASQVSLDFVPGLSSHSLRRSLATTAHRAGASFESIKRQGGWVHDGTVWEYIEEAQRFEENAAAVLLAKGRRQGQG</sequence>
<dbReference type="SUPFAM" id="SSF47823">
    <property type="entry name" value="lambda integrase-like, N-terminal domain"/>
    <property type="match status" value="1"/>
</dbReference>
<dbReference type="InterPro" id="IPR052925">
    <property type="entry name" value="Phage_Integrase-like_Recomb"/>
</dbReference>
<feature type="domain" description="Tyr recombinase" evidence="6">
    <location>
        <begin position="122"/>
        <end position="321"/>
    </location>
</feature>
<dbReference type="PROSITE" id="PS51898">
    <property type="entry name" value="TYR_RECOMBINASE"/>
    <property type="match status" value="1"/>
</dbReference>
<organism evidence="8 9">
    <name type="scientific">Nitrosococcus halophilus (strain Nc4)</name>
    <dbReference type="NCBI Taxonomy" id="472759"/>
    <lineage>
        <taxon>Bacteria</taxon>
        <taxon>Pseudomonadati</taxon>
        <taxon>Pseudomonadota</taxon>
        <taxon>Gammaproteobacteria</taxon>
        <taxon>Chromatiales</taxon>
        <taxon>Chromatiaceae</taxon>
        <taxon>Nitrosococcus</taxon>
    </lineage>
</organism>
<dbReference type="Gene3D" id="1.10.443.10">
    <property type="entry name" value="Intergrase catalytic core"/>
    <property type="match status" value="1"/>
</dbReference>
<dbReference type="Pfam" id="PF00589">
    <property type="entry name" value="Phage_integrase"/>
    <property type="match status" value="1"/>
</dbReference>
<evidence type="ECO:0000256" key="2">
    <source>
        <dbReference type="ARBA" id="ARBA00023125"/>
    </source>
</evidence>
<dbReference type="OrthoDB" id="5914130at2"/>
<dbReference type="CDD" id="cd00799">
    <property type="entry name" value="INT_Cre_C"/>
    <property type="match status" value="1"/>
</dbReference>
<dbReference type="HOGENOM" id="CLU_047407_1_1_6"/>
<dbReference type="PANTHER" id="PTHR34605">
    <property type="entry name" value="PHAGE_INTEGRASE DOMAIN-CONTAINING PROTEIN"/>
    <property type="match status" value="1"/>
</dbReference>
<dbReference type="Proteomes" id="UP000001844">
    <property type="component" value="Plasmid pNHAL01"/>
</dbReference>
<dbReference type="InterPro" id="IPR002104">
    <property type="entry name" value="Integrase_catalytic"/>
</dbReference>
<dbReference type="RefSeq" id="WP_013028119.1">
    <property type="nucleotide sequence ID" value="NC_013958.1"/>
</dbReference>
<evidence type="ECO:0000256" key="1">
    <source>
        <dbReference type="ARBA" id="ARBA00022908"/>
    </source>
</evidence>
<reference evidence="8 9" key="1">
    <citation type="submission" date="2009-10" db="EMBL/GenBank/DDBJ databases">
        <title>Complete genome sequence of Nitrosococcus halophilus Nc4, a salt-adapted, aerobic obligate ammonia-oxidizing sulfur purple bacterium.</title>
        <authorList>
            <consortium name="US DOE Joint Genome Institute"/>
            <person name="Campbell M.A."/>
            <person name="Malfatti S.A."/>
            <person name="Chain P.S.G."/>
            <person name="Heidelberg J.F."/>
            <person name="Ward N.L."/>
            <person name="Ward B.B."/>
            <person name="Klotz M.G."/>
        </authorList>
    </citation>
    <scope>NUCLEOTIDE SEQUENCE [LARGE SCALE GENOMIC DNA]</scope>
    <source>
        <strain evidence="9">Nc4</strain>
        <plasmid evidence="9">Plasmid pNHAL01</plasmid>
    </source>
</reference>
<dbReference type="eggNOG" id="COG4974">
    <property type="taxonomic scope" value="Bacteria"/>
</dbReference>
<name>D5C5G3_NITHN</name>
<evidence type="ECO:0000256" key="4">
    <source>
        <dbReference type="PROSITE-ProRule" id="PRU01248"/>
    </source>
</evidence>
<keyword evidence="8" id="KW-0614">Plasmid</keyword>
<dbReference type="GO" id="GO:0003677">
    <property type="term" value="F:DNA binding"/>
    <property type="evidence" value="ECO:0007669"/>
    <property type="project" value="UniProtKB-UniRule"/>
</dbReference>